<organism evidence="9 10">
    <name type="scientific">Enterococcus alishanensis</name>
    <dbReference type="NCBI Taxonomy" id="1303817"/>
    <lineage>
        <taxon>Bacteria</taxon>
        <taxon>Bacillati</taxon>
        <taxon>Bacillota</taxon>
        <taxon>Bacilli</taxon>
        <taxon>Lactobacillales</taxon>
        <taxon>Enterococcaceae</taxon>
        <taxon>Enterococcus</taxon>
    </lineage>
</organism>
<evidence type="ECO:0000256" key="4">
    <source>
        <dbReference type="ARBA" id="ARBA00022777"/>
    </source>
</evidence>
<evidence type="ECO:0000256" key="3">
    <source>
        <dbReference type="ARBA" id="ARBA00022679"/>
    </source>
</evidence>
<dbReference type="Pfam" id="PF07730">
    <property type="entry name" value="HisKA_3"/>
    <property type="match status" value="1"/>
</dbReference>
<proteinExistence type="predicted"/>
<feature type="transmembrane region" description="Helical" evidence="6">
    <location>
        <begin position="132"/>
        <end position="150"/>
    </location>
</feature>
<keyword evidence="4 9" id="KW-0418">Kinase</keyword>
<name>A0ABS6TCD9_9ENTE</name>
<keyword evidence="6" id="KW-0812">Transmembrane</keyword>
<evidence type="ECO:0000259" key="7">
    <source>
        <dbReference type="Pfam" id="PF02518"/>
    </source>
</evidence>
<dbReference type="PANTHER" id="PTHR24421">
    <property type="entry name" value="NITRATE/NITRITE SENSOR PROTEIN NARX-RELATED"/>
    <property type="match status" value="1"/>
</dbReference>
<feature type="domain" description="Signal transduction histidine kinase subgroup 3 dimerisation and phosphoacceptor" evidence="8">
    <location>
        <begin position="178"/>
        <end position="243"/>
    </location>
</feature>
<dbReference type="EMBL" id="JAHUZB010000003">
    <property type="protein sequence ID" value="MBV7390573.1"/>
    <property type="molecule type" value="Genomic_DNA"/>
</dbReference>
<evidence type="ECO:0000256" key="1">
    <source>
        <dbReference type="ARBA" id="ARBA00000085"/>
    </source>
</evidence>
<comment type="caution">
    <text evidence="9">The sequence shown here is derived from an EMBL/GenBank/DDBJ whole genome shotgun (WGS) entry which is preliminary data.</text>
</comment>
<dbReference type="GO" id="GO:0016301">
    <property type="term" value="F:kinase activity"/>
    <property type="evidence" value="ECO:0007669"/>
    <property type="project" value="UniProtKB-KW"/>
</dbReference>
<dbReference type="InterPro" id="IPR003594">
    <property type="entry name" value="HATPase_dom"/>
</dbReference>
<accession>A0ABS6TCD9</accession>
<dbReference type="PANTHER" id="PTHR24421:SF63">
    <property type="entry name" value="SENSOR HISTIDINE KINASE DESK"/>
    <property type="match status" value="1"/>
</dbReference>
<protein>
    <recommendedName>
        <fullName evidence="2">histidine kinase</fullName>
        <ecNumber evidence="2">2.7.13.3</ecNumber>
    </recommendedName>
</protein>
<evidence type="ECO:0000259" key="8">
    <source>
        <dbReference type="Pfam" id="PF07730"/>
    </source>
</evidence>
<dbReference type="CDD" id="cd16917">
    <property type="entry name" value="HATPase_UhpB-NarQ-NarX-like"/>
    <property type="match status" value="1"/>
</dbReference>
<feature type="transmembrane region" description="Helical" evidence="6">
    <location>
        <begin position="61"/>
        <end position="90"/>
    </location>
</feature>
<keyword evidence="6" id="KW-1133">Transmembrane helix</keyword>
<dbReference type="InterPro" id="IPR050482">
    <property type="entry name" value="Sensor_HK_TwoCompSys"/>
</dbReference>
<dbReference type="EC" id="2.7.13.3" evidence="2"/>
<feature type="transmembrane region" description="Helical" evidence="6">
    <location>
        <begin position="12"/>
        <end position="32"/>
    </location>
</feature>
<dbReference type="Pfam" id="PF02518">
    <property type="entry name" value="HATPase_c"/>
    <property type="match status" value="1"/>
</dbReference>
<evidence type="ECO:0000313" key="9">
    <source>
        <dbReference type="EMBL" id="MBV7390573.1"/>
    </source>
</evidence>
<evidence type="ECO:0000256" key="2">
    <source>
        <dbReference type="ARBA" id="ARBA00012438"/>
    </source>
</evidence>
<evidence type="ECO:0000313" key="10">
    <source>
        <dbReference type="Proteomes" id="UP000774130"/>
    </source>
</evidence>
<sequence>MNKFRLFPAGETISSLIWLLFLLIPMMSLYPYDTFLKQIAGLSLLLFAWFYRNTLFDGKYFIYWIVLQYLIALFYVLTLGFIQLFMFPAWKLGFSKIRNRTFWQLFILQIILMTIGLIFGPVRYPVLGGGDQLVMTIGFSLFTLVAPLAGQEFYHQQEQRKQYYQANKRMEGVIKGEERNRIARELHDSLGQSLSVMTIKLDLAQKILYKKPALVENELKEIETISRSTLKTVREIVSDMRQRTVAEELIDVNQALTAAKIILTTENEELAAELVPPQQTEFSGILREAVTNIVRHSKASYCTIAFQKAQNYLQVSIKDNGIGTKDIITGNGLTGMKERIEKINGSFVIQEDKGTLLRFNIPLKEVEND</sequence>
<dbReference type="RefSeq" id="WP_218325634.1">
    <property type="nucleotide sequence ID" value="NZ_JAHUZB010000003.1"/>
</dbReference>
<gene>
    <name evidence="9" type="ORF">KUA55_07770</name>
</gene>
<feature type="transmembrane region" description="Helical" evidence="6">
    <location>
        <begin position="102"/>
        <end position="120"/>
    </location>
</feature>
<keyword evidence="5" id="KW-0902">Two-component regulatory system</keyword>
<keyword evidence="3" id="KW-0808">Transferase</keyword>
<keyword evidence="10" id="KW-1185">Reference proteome</keyword>
<comment type="catalytic activity">
    <reaction evidence="1">
        <text>ATP + protein L-histidine = ADP + protein N-phospho-L-histidine.</text>
        <dbReference type="EC" id="2.7.13.3"/>
    </reaction>
</comment>
<evidence type="ECO:0000256" key="5">
    <source>
        <dbReference type="ARBA" id="ARBA00023012"/>
    </source>
</evidence>
<dbReference type="InterPro" id="IPR011712">
    <property type="entry name" value="Sig_transdc_His_kin_sub3_dim/P"/>
</dbReference>
<reference evidence="9 10" key="1">
    <citation type="submission" date="2021-06" db="EMBL/GenBank/DDBJ databases">
        <title>Enterococcus alishanensis sp. nov., a novel lactic acid bacterium isolated from fresh coffee beans.</title>
        <authorList>
            <person name="Chen Y.-S."/>
        </authorList>
    </citation>
    <scope>NUCLEOTIDE SEQUENCE [LARGE SCALE GENOMIC DNA]</scope>
    <source>
        <strain evidence="9 10">ALS3</strain>
    </source>
</reference>
<feature type="domain" description="Histidine kinase/HSP90-like ATPase" evidence="7">
    <location>
        <begin position="284"/>
        <end position="364"/>
    </location>
</feature>
<dbReference type="Proteomes" id="UP000774130">
    <property type="component" value="Unassembled WGS sequence"/>
</dbReference>
<keyword evidence="6" id="KW-0472">Membrane</keyword>
<evidence type="ECO:0000256" key="6">
    <source>
        <dbReference type="SAM" id="Phobius"/>
    </source>
</evidence>